<dbReference type="InterPro" id="IPR042113">
    <property type="entry name" value="P_AcTrfase_dom1"/>
</dbReference>
<comment type="subcellular location">
    <subcellularLocation>
        <location evidence="1 12">Cytoplasm</location>
    </subcellularLocation>
</comment>
<dbReference type="NCBIfam" id="TIGR00651">
    <property type="entry name" value="pta"/>
    <property type="match status" value="1"/>
</dbReference>
<gene>
    <name evidence="15" type="ordered locus">Despr_0434</name>
</gene>
<accession>A0A7U3YJS6</accession>
<dbReference type="SUPFAM" id="SSF52540">
    <property type="entry name" value="P-loop containing nucleoside triphosphate hydrolases"/>
    <property type="match status" value="1"/>
</dbReference>
<dbReference type="PANTHER" id="PTHR43356">
    <property type="entry name" value="PHOSPHATE ACETYLTRANSFERASE"/>
    <property type="match status" value="1"/>
</dbReference>
<comment type="domain">
    <text evidence="12">The N-terminal region seems to be important for proper quaternary structure. The C-terminal region contains the substrate-binding site.</text>
</comment>
<dbReference type="UniPathway" id="UPA00340">
    <property type="reaction ID" value="UER00459"/>
</dbReference>
<dbReference type="PANTHER" id="PTHR43356:SF3">
    <property type="entry name" value="PHOSPHATE ACETYLTRANSFERASE"/>
    <property type="match status" value="1"/>
</dbReference>
<reference evidence="15 16" key="1">
    <citation type="journal article" date="2011" name="Stand. Genomic Sci.">
        <title>Complete genome sequence of Desulfobulbus propionicus type strain (1pr3).</title>
        <authorList>
            <person name="Pagani I."/>
            <person name="Lapidus A."/>
            <person name="Nolan M."/>
            <person name="Lucas S."/>
            <person name="Hammon N."/>
            <person name="Deshpande S."/>
            <person name="Cheng J.F."/>
            <person name="Chertkov O."/>
            <person name="Davenport K."/>
            <person name="Tapia R."/>
            <person name="Han C."/>
            <person name="Goodwin L."/>
            <person name="Pitluck S."/>
            <person name="Liolios K."/>
            <person name="Mavromatis K."/>
            <person name="Ivanova N."/>
            <person name="Mikhailova N."/>
            <person name="Pati A."/>
            <person name="Chen A."/>
            <person name="Palaniappan K."/>
            <person name="Land M."/>
            <person name="Hauser L."/>
            <person name="Chang Y.J."/>
            <person name="Jeffries C.D."/>
            <person name="Detter J.C."/>
            <person name="Brambilla E."/>
            <person name="Kannan K.P."/>
            <person name="Djao O.D."/>
            <person name="Rohde M."/>
            <person name="Pukall R."/>
            <person name="Spring S."/>
            <person name="Goker M."/>
            <person name="Sikorski J."/>
            <person name="Woyke T."/>
            <person name="Bristow J."/>
            <person name="Eisen J.A."/>
            <person name="Markowitz V."/>
            <person name="Hugenholtz P."/>
            <person name="Kyrpides N.C."/>
            <person name="Klenk H.P."/>
        </authorList>
    </citation>
    <scope>NUCLEOTIDE SEQUENCE [LARGE SCALE GENOMIC DNA]</scope>
    <source>
        <strain evidence="16">ATCC 33891 / DSM 2032 / 1pr3</strain>
    </source>
</reference>
<dbReference type="Pfam" id="PF07085">
    <property type="entry name" value="DRTGG"/>
    <property type="match status" value="1"/>
</dbReference>
<dbReference type="InterPro" id="IPR004614">
    <property type="entry name" value="P_AcTrfase"/>
</dbReference>
<dbReference type="EC" id="2.3.1.8" evidence="6 12"/>
<comment type="catalytic activity">
    <reaction evidence="12">
        <text>acetyl-CoA + phosphate = acetyl phosphate + CoA</text>
        <dbReference type="Rhea" id="RHEA:19521"/>
        <dbReference type="ChEBI" id="CHEBI:22191"/>
        <dbReference type="ChEBI" id="CHEBI:43474"/>
        <dbReference type="ChEBI" id="CHEBI:57287"/>
        <dbReference type="ChEBI" id="CHEBI:57288"/>
        <dbReference type="EC" id="2.3.1.8"/>
    </reaction>
</comment>
<dbReference type="GO" id="GO:0005737">
    <property type="term" value="C:cytoplasm"/>
    <property type="evidence" value="ECO:0007669"/>
    <property type="project" value="UniProtKB-SubCell"/>
</dbReference>
<evidence type="ECO:0000256" key="4">
    <source>
        <dbReference type="ARBA" id="ARBA00009786"/>
    </source>
</evidence>
<evidence type="ECO:0000256" key="1">
    <source>
        <dbReference type="ARBA" id="ARBA00004496"/>
    </source>
</evidence>
<dbReference type="Gene3D" id="3.40.1390.20">
    <property type="entry name" value="HprK N-terminal domain-like"/>
    <property type="match status" value="1"/>
</dbReference>
<dbReference type="CDD" id="cd03109">
    <property type="entry name" value="DTBS"/>
    <property type="match status" value="1"/>
</dbReference>
<comment type="function">
    <text evidence="12">Involved in acetate metabolism.</text>
</comment>
<evidence type="ECO:0000256" key="11">
    <source>
        <dbReference type="ARBA" id="ARBA00031108"/>
    </source>
</evidence>
<dbReference type="InterPro" id="IPR042112">
    <property type="entry name" value="P_AcTrfase_dom2"/>
</dbReference>
<dbReference type="Pfam" id="PF01515">
    <property type="entry name" value="PTA_PTB"/>
    <property type="match status" value="1"/>
</dbReference>
<evidence type="ECO:0000256" key="7">
    <source>
        <dbReference type="ARBA" id="ARBA00021528"/>
    </source>
</evidence>
<dbReference type="RefSeq" id="WP_015723162.1">
    <property type="nucleotide sequence ID" value="NC_014972.1"/>
</dbReference>
<dbReference type="Pfam" id="PF13500">
    <property type="entry name" value="AAA_26"/>
    <property type="match status" value="1"/>
</dbReference>
<dbReference type="AlphaFoldDB" id="A0A7U3YJS6"/>
<evidence type="ECO:0000256" key="2">
    <source>
        <dbReference type="ARBA" id="ARBA00004989"/>
    </source>
</evidence>
<comment type="subunit">
    <text evidence="5">Homohexamer.</text>
</comment>
<evidence type="ECO:0000256" key="10">
    <source>
        <dbReference type="ARBA" id="ARBA00023315"/>
    </source>
</evidence>
<proteinExistence type="inferred from homology"/>
<feature type="domain" description="Phosphate acetyl/butaryl transferase" evidence="13">
    <location>
        <begin position="373"/>
        <end position="690"/>
    </location>
</feature>
<evidence type="ECO:0000256" key="8">
    <source>
        <dbReference type="ARBA" id="ARBA00022490"/>
    </source>
</evidence>
<comment type="similarity">
    <text evidence="3 12">In the C-terminal section; belongs to the phosphate acetyltransferase and butyryltransferase family.</text>
</comment>
<dbReference type="Gene3D" id="3.40.50.10950">
    <property type="match status" value="1"/>
</dbReference>
<dbReference type="InterPro" id="IPR028979">
    <property type="entry name" value="Ser_kin/Pase_Hpr-like_N_sf"/>
</dbReference>
<keyword evidence="8 12" id="KW-0963">Cytoplasm</keyword>
<dbReference type="InterPro" id="IPR010766">
    <property type="entry name" value="DRTGG"/>
</dbReference>
<evidence type="ECO:0000256" key="6">
    <source>
        <dbReference type="ARBA" id="ARBA00012707"/>
    </source>
</evidence>
<organism evidence="15 16">
    <name type="scientific">Desulfobulbus propionicus (strain ATCC 33891 / DSM 2032 / VKM B-1956 / 1pr3)</name>
    <dbReference type="NCBI Taxonomy" id="577650"/>
    <lineage>
        <taxon>Bacteria</taxon>
        <taxon>Pseudomonadati</taxon>
        <taxon>Thermodesulfobacteriota</taxon>
        <taxon>Desulfobulbia</taxon>
        <taxon>Desulfobulbales</taxon>
        <taxon>Desulfobulbaceae</taxon>
        <taxon>Desulfobulbus</taxon>
    </lineage>
</organism>
<comment type="similarity">
    <text evidence="4 12">In the N-terminal section; belongs to the CobB/CobQ family.</text>
</comment>
<sequence length="711" mass="78330">MADSLYIANLEKDCGKLVVTLGVMELLSRRIGRVGFFRPIIPGDGKEDNDINLIKQRYNISLRFDEMAGVSHELARALIAEGNELGLFREIVRKYGEVRRKCDFLLCEGPNIISMSEAFDYDISIRIARELGTPTLHVVNGRNRDVAEIQENIGVAEKIYEQYQCPLLAIFVNRIDPALLAEAEAEIRASHQGKPYRLDFLPEMKGFSMPTMEEIIEALGARHFSGPKAGLQRDVHAIKVAAMSPANYIDFLEEDDMIVTPGDRPDIIFATLGAIASRNYPSPAGMLLSGNLEPSSSMVRLLDGLDDLSLPIYLIPGDTYTVAQRAGEIKGTLRPHNEQKIARALGVFESHVDTLGLEQQVIETVATIMSPLMFEYSLFQRARADRQHIVLPEGEDERILRAAEILRAREVVDLTLLGEEKTIRNRAASLGLKLQDVTIIDPKSSPLREAFIESLYEARKYKGITRDWAHDAISDVSYFGTLMVHTDRADGMVSGAVHTTQHTVRPAFQIIRTRPEVSVVSSVFFMCMETRVLVYGDCAVNPNPNSEELAEIAIRSAETAAMFNIEPIVAMLSYSSGSSGQGEDVERVREAVHLARARRPGLKIDGPIQYDAAIDLSVAQEKMPESEVAGRATVFIFPDLNTGNNTYKAVQRSAGAVAIGPILQGLNKPVNDLSRGCLVSDIVNTVAITAIQAQAVKKQAWLQSAPAATTI</sequence>
<dbReference type="EMBL" id="CP002364">
    <property type="protein sequence ID" value="ADW16615.1"/>
    <property type="molecule type" value="Genomic_DNA"/>
</dbReference>
<evidence type="ECO:0000259" key="14">
    <source>
        <dbReference type="Pfam" id="PF07085"/>
    </source>
</evidence>
<dbReference type="KEGG" id="dpr:Despr_0434"/>
<dbReference type="NCBIfam" id="NF007233">
    <property type="entry name" value="PRK09653.1"/>
    <property type="match status" value="1"/>
</dbReference>
<evidence type="ECO:0000256" key="3">
    <source>
        <dbReference type="ARBA" id="ARBA00008756"/>
    </source>
</evidence>
<evidence type="ECO:0000259" key="13">
    <source>
        <dbReference type="Pfam" id="PF01515"/>
    </source>
</evidence>
<evidence type="ECO:0000256" key="9">
    <source>
        <dbReference type="ARBA" id="ARBA00022679"/>
    </source>
</evidence>
<dbReference type="Gene3D" id="3.40.50.10750">
    <property type="entry name" value="Isocitrate/Isopropylmalate dehydrogenase-like"/>
    <property type="match status" value="1"/>
</dbReference>
<keyword evidence="16" id="KW-1185">Reference proteome</keyword>
<keyword evidence="10 12" id="KW-0012">Acyltransferase</keyword>
<dbReference type="SUPFAM" id="SSF53659">
    <property type="entry name" value="Isocitrate/Isopropylmalate dehydrogenase-like"/>
    <property type="match status" value="1"/>
</dbReference>
<dbReference type="Gene3D" id="3.40.50.300">
    <property type="entry name" value="P-loop containing nucleotide triphosphate hydrolases"/>
    <property type="match status" value="1"/>
</dbReference>
<keyword evidence="9 12" id="KW-0808">Transferase</keyword>
<dbReference type="InterPro" id="IPR027417">
    <property type="entry name" value="P-loop_NTPase"/>
</dbReference>
<feature type="domain" description="DRTGG" evidence="14">
    <location>
        <begin position="214"/>
        <end position="326"/>
    </location>
</feature>
<dbReference type="GO" id="GO:0006085">
    <property type="term" value="P:acetyl-CoA biosynthetic process"/>
    <property type="evidence" value="ECO:0007669"/>
    <property type="project" value="UniProtKB-UniPathway"/>
</dbReference>
<dbReference type="PIRSF" id="PIRSF006107">
    <property type="entry name" value="PhpActrans_proteobac"/>
    <property type="match status" value="1"/>
</dbReference>
<name>A0A7U3YJS6_DESPD</name>
<dbReference type="SUPFAM" id="SSF75138">
    <property type="entry name" value="HprK N-terminal domain-like"/>
    <property type="match status" value="1"/>
</dbReference>
<evidence type="ECO:0000256" key="12">
    <source>
        <dbReference type="PIRNR" id="PIRNR006107"/>
    </source>
</evidence>
<dbReference type="FunFam" id="3.40.50.10750:FF:000001">
    <property type="entry name" value="Phosphate acetyltransferase"/>
    <property type="match status" value="1"/>
</dbReference>
<protein>
    <recommendedName>
        <fullName evidence="7 12">Phosphate acetyltransferase</fullName>
        <ecNumber evidence="6 12">2.3.1.8</ecNumber>
    </recommendedName>
    <alternativeName>
        <fullName evidence="11 12">Phosphotransacetylase</fullName>
    </alternativeName>
</protein>
<dbReference type="Proteomes" id="UP000006365">
    <property type="component" value="Chromosome"/>
</dbReference>
<evidence type="ECO:0000313" key="15">
    <source>
        <dbReference type="EMBL" id="ADW16615.1"/>
    </source>
</evidence>
<evidence type="ECO:0000313" key="16">
    <source>
        <dbReference type="Proteomes" id="UP000006365"/>
    </source>
</evidence>
<comment type="pathway">
    <text evidence="2 12">Metabolic intermediate biosynthesis; acetyl-CoA biosynthesis; acetyl-CoA from acetate: step 2/2.</text>
</comment>
<dbReference type="GO" id="GO:0008959">
    <property type="term" value="F:phosphate acetyltransferase activity"/>
    <property type="evidence" value="ECO:0007669"/>
    <property type="project" value="UniProtKB-EC"/>
</dbReference>
<dbReference type="InterPro" id="IPR002505">
    <property type="entry name" value="PTA_PTB"/>
</dbReference>
<dbReference type="InterPro" id="IPR016475">
    <property type="entry name" value="P-Actrans_bac"/>
</dbReference>
<dbReference type="InterPro" id="IPR050500">
    <property type="entry name" value="Phos_Acetyltrans/Butyryltrans"/>
</dbReference>
<evidence type="ECO:0000256" key="5">
    <source>
        <dbReference type="ARBA" id="ARBA00011643"/>
    </source>
</evidence>
<dbReference type="NCBIfam" id="NF004167">
    <property type="entry name" value="PRK05632.1"/>
    <property type="match status" value="1"/>
</dbReference>